<name>J6Z336_ENTFC</name>
<dbReference type="GO" id="GO:0003700">
    <property type="term" value="F:DNA-binding transcription factor activity"/>
    <property type="evidence" value="ECO:0007669"/>
    <property type="project" value="TreeGrafter"/>
</dbReference>
<dbReference type="PATRIC" id="fig|1134806.3.peg.214"/>
<comment type="caution">
    <text evidence="1">The sequence shown here is derived from an EMBL/GenBank/DDBJ whole genome shotgun (WGS) entry which is preliminary data.</text>
</comment>
<dbReference type="InterPro" id="IPR000944">
    <property type="entry name" value="Tscrpt_reg_Rrf2"/>
</dbReference>
<dbReference type="InterPro" id="IPR036388">
    <property type="entry name" value="WH-like_DNA-bd_sf"/>
</dbReference>
<dbReference type="PROSITE" id="PS51197">
    <property type="entry name" value="HTH_RRF2_2"/>
    <property type="match status" value="1"/>
</dbReference>
<gene>
    <name evidence="1" type="ORF">HMPREF1348_00227</name>
</gene>
<evidence type="ECO:0000313" key="1">
    <source>
        <dbReference type="EMBL" id="EJY47879.1"/>
    </source>
</evidence>
<reference evidence="1 2" key="1">
    <citation type="submission" date="2012-04" db="EMBL/GenBank/DDBJ databases">
        <authorList>
            <person name="Weinstock G."/>
            <person name="Sodergren E."/>
            <person name="Lobos E.A."/>
            <person name="Fulton L."/>
            <person name="Fulton R."/>
            <person name="Courtney L."/>
            <person name="Fronick C."/>
            <person name="O'Laughlin M."/>
            <person name="Godfrey J."/>
            <person name="Wilson R.M."/>
            <person name="Miner T."/>
            <person name="Farmer C."/>
            <person name="Delehaunty K."/>
            <person name="Cordes M."/>
            <person name="Minx P."/>
            <person name="Tomlinson C."/>
            <person name="Chen J."/>
            <person name="Wollam A."/>
            <person name="Pepin K.H."/>
            <person name="Bhonagiri V."/>
            <person name="Zhang X."/>
            <person name="Suruliraj S."/>
            <person name="Warren W."/>
            <person name="Mitreva M."/>
            <person name="Mardis E.R."/>
            <person name="Wilson R.K."/>
        </authorList>
    </citation>
    <scope>NUCLEOTIDE SEQUENCE [LARGE SCALE GENOMIC DNA]</scope>
    <source>
        <strain evidence="1 2">505</strain>
    </source>
</reference>
<dbReference type="PANTHER" id="PTHR33221:SF15">
    <property type="entry name" value="HTH-TYPE TRANSCRIPTIONAL REGULATOR YWGB-RELATED"/>
    <property type="match status" value="1"/>
</dbReference>
<dbReference type="Proteomes" id="UP000006403">
    <property type="component" value="Unassembled WGS sequence"/>
</dbReference>
<dbReference type="InterPro" id="IPR036390">
    <property type="entry name" value="WH_DNA-bd_sf"/>
</dbReference>
<sequence>MKGCQLMKYSLQFSDAIHVLAYIEMFQDTRLLSSEMIASSIETNAANVRKIMSQLKKSGLILTKTGKPQPSLAKRPDQISLLDVYRSIEGNTQLIQVDPKTNPNCVVGANIQEALEESYARLQKKAEEEMAKITLDSLIHKIAVLEKEKRPENIGLVERFL</sequence>
<dbReference type="SUPFAM" id="SSF46785">
    <property type="entry name" value="Winged helix' DNA-binding domain"/>
    <property type="match status" value="1"/>
</dbReference>
<evidence type="ECO:0000313" key="2">
    <source>
        <dbReference type="Proteomes" id="UP000006403"/>
    </source>
</evidence>
<dbReference type="EMBL" id="AMBL01000005">
    <property type="protein sequence ID" value="EJY47879.1"/>
    <property type="molecule type" value="Genomic_DNA"/>
</dbReference>
<accession>J6Z336</accession>
<dbReference type="Gene3D" id="1.10.10.10">
    <property type="entry name" value="Winged helix-like DNA-binding domain superfamily/Winged helix DNA-binding domain"/>
    <property type="match status" value="1"/>
</dbReference>
<proteinExistence type="predicted"/>
<dbReference type="HOGENOM" id="CLU_107144_4_2_9"/>
<dbReference type="GO" id="GO:0005829">
    <property type="term" value="C:cytosol"/>
    <property type="evidence" value="ECO:0007669"/>
    <property type="project" value="TreeGrafter"/>
</dbReference>
<dbReference type="AlphaFoldDB" id="J6Z336"/>
<dbReference type="Pfam" id="PF02082">
    <property type="entry name" value="Rrf2"/>
    <property type="match status" value="1"/>
</dbReference>
<protein>
    <submittedName>
        <fullName evidence="1">Transcriptional regulator</fullName>
    </submittedName>
</protein>
<dbReference type="PANTHER" id="PTHR33221">
    <property type="entry name" value="WINGED HELIX-TURN-HELIX TRANSCRIPTIONAL REGULATOR, RRF2 FAMILY"/>
    <property type="match status" value="1"/>
</dbReference>
<organism evidence="1 2">
    <name type="scientific">Enterococcus faecium 505</name>
    <dbReference type="NCBI Taxonomy" id="1134806"/>
    <lineage>
        <taxon>Bacteria</taxon>
        <taxon>Bacillati</taxon>
        <taxon>Bacillota</taxon>
        <taxon>Bacilli</taxon>
        <taxon>Lactobacillales</taxon>
        <taxon>Enterococcaceae</taxon>
        <taxon>Enterococcus</taxon>
    </lineage>
</organism>